<dbReference type="Pfam" id="PF03137">
    <property type="entry name" value="OATP"/>
    <property type="match status" value="1"/>
</dbReference>
<dbReference type="GO" id="GO:0016323">
    <property type="term" value="C:basolateral plasma membrane"/>
    <property type="evidence" value="ECO:0007669"/>
    <property type="project" value="TreeGrafter"/>
</dbReference>
<dbReference type="OrthoDB" id="5062115at2759"/>
<keyword evidence="1" id="KW-0812">Transmembrane</keyword>
<dbReference type="GO" id="GO:0043252">
    <property type="term" value="P:sodium-independent organic anion transport"/>
    <property type="evidence" value="ECO:0007669"/>
    <property type="project" value="TreeGrafter"/>
</dbReference>
<dbReference type="STRING" id="75743.A0A401PWG5"/>
<evidence type="ECO:0000313" key="2">
    <source>
        <dbReference type="EMBL" id="GCB77470.1"/>
    </source>
</evidence>
<dbReference type="Proteomes" id="UP000288216">
    <property type="component" value="Unassembled WGS sequence"/>
</dbReference>
<keyword evidence="1" id="KW-1133">Transmembrane helix</keyword>
<feature type="non-terminal residue" evidence="2">
    <location>
        <position position="1"/>
    </location>
</feature>
<gene>
    <name evidence="2" type="ORF">scyTo_0021102</name>
</gene>
<dbReference type="PANTHER" id="PTHR11388">
    <property type="entry name" value="ORGANIC ANION TRANSPORTER"/>
    <property type="match status" value="1"/>
</dbReference>
<reference evidence="2 3" key="1">
    <citation type="journal article" date="2018" name="Nat. Ecol. Evol.">
        <title>Shark genomes provide insights into elasmobranch evolution and the origin of vertebrates.</title>
        <authorList>
            <person name="Hara Y"/>
            <person name="Yamaguchi K"/>
            <person name="Onimaru K"/>
            <person name="Kadota M"/>
            <person name="Koyanagi M"/>
            <person name="Keeley SD"/>
            <person name="Tatsumi K"/>
            <person name="Tanaka K"/>
            <person name="Motone F"/>
            <person name="Kageyama Y"/>
            <person name="Nozu R"/>
            <person name="Adachi N"/>
            <person name="Nishimura O"/>
            <person name="Nakagawa R"/>
            <person name="Tanegashima C"/>
            <person name="Kiyatake I"/>
            <person name="Matsumoto R"/>
            <person name="Murakumo K"/>
            <person name="Nishida K"/>
            <person name="Terakita A"/>
            <person name="Kuratani S"/>
            <person name="Sato K"/>
            <person name="Hyodo S Kuraku.S."/>
        </authorList>
    </citation>
    <scope>NUCLEOTIDE SEQUENCE [LARGE SCALE GENOMIC DNA]</scope>
</reference>
<evidence type="ECO:0000313" key="3">
    <source>
        <dbReference type="Proteomes" id="UP000288216"/>
    </source>
</evidence>
<dbReference type="InterPro" id="IPR004156">
    <property type="entry name" value="OATP"/>
</dbReference>
<dbReference type="AlphaFoldDB" id="A0A401PWG5"/>
<keyword evidence="1" id="KW-0472">Membrane</keyword>
<feature type="transmembrane region" description="Helical" evidence="1">
    <location>
        <begin position="36"/>
        <end position="59"/>
    </location>
</feature>
<organism evidence="2 3">
    <name type="scientific">Scyliorhinus torazame</name>
    <name type="common">Cloudy catshark</name>
    <name type="synonym">Catulus torazame</name>
    <dbReference type="NCBI Taxonomy" id="75743"/>
    <lineage>
        <taxon>Eukaryota</taxon>
        <taxon>Metazoa</taxon>
        <taxon>Chordata</taxon>
        <taxon>Craniata</taxon>
        <taxon>Vertebrata</taxon>
        <taxon>Chondrichthyes</taxon>
        <taxon>Elasmobranchii</taxon>
        <taxon>Galeomorphii</taxon>
        <taxon>Galeoidea</taxon>
        <taxon>Carcharhiniformes</taxon>
        <taxon>Scyliorhinidae</taxon>
        <taxon>Scyliorhinus</taxon>
    </lineage>
</organism>
<evidence type="ECO:0000256" key="1">
    <source>
        <dbReference type="SAM" id="Phobius"/>
    </source>
</evidence>
<name>A0A401PWG5_SCYTO</name>
<comment type="caution">
    <text evidence="2">The sequence shown here is derived from an EMBL/GenBank/DDBJ whole genome shotgun (WGS) entry which is preliminary data.</text>
</comment>
<dbReference type="EMBL" id="BFAA01018118">
    <property type="protein sequence ID" value="GCB77470.1"/>
    <property type="molecule type" value="Genomic_DNA"/>
</dbReference>
<accession>A0A401PWG5</accession>
<dbReference type="GO" id="GO:0015132">
    <property type="term" value="F:prostaglandin transmembrane transporter activity"/>
    <property type="evidence" value="ECO:0007669"/>
    <property type="project" value="TreeGrafter"/>
</dbReference>
<proteinExistence type="predicted"/>
<dbReference type="PANTHER" id="PTHR11388:SF14">
    <property type="entry name" value="SOLUTE CARRIER ORGANIC ANION TRANSPORTER FAMILY MEMBER 2A1"/>
    <property type="match status" value="1"/>
</dbReference>
<protein>
    <submittedName>
        <fullName evidence="2">Uncharacterized protein</fullName>
    </submittedName>
</protein>
<feature type="non-terminal residue" evidence="2">
    <location>
        <position position="82"/>
    </location>
</feature>
<dbReference type="GO" id="GO:0015347">
    <property type="term" value="F:sodium-independent organic anion transmembrane transporter activity"/>
    <property type="evidence" value="ECO:0007669"/>
    <property type="project" value="TreeGrafter"/>
</dbReference>
<keyword evidence="3" id="KW-1185">Reference proteome</keyword>
<sequence>KSGSESDVLSEMEEQKMEEMTIREFIKMFPKMIIRLLLNPLFIIIVLAQCSFSSVLAGISTYLNKFLEKQYSTTVSYANLLI</sequence>